<feature type="transmembrane region" description="Helical" evidence="12">
    <location>
        <begin position="152"/>
        <end position="178"/>
    </location>
</feature>
<feature type="transmembrane region" description="Helical" evidence="12">
    <location>
        <begin position="254"/>
        <end position="277"/>
    </location>
</feature>
<dbReference type="InterPro" id="IPR057992">
    <property type="entry name" value="TPR_SYVN1_N"/>
</dbReference>
<keyword evidence="5" id="KW-0479">Metal-binding</keyword>
<keyword evidence="3" id="KW-0808">Transferase</keyword>
<evidence type="ECO:0000259" key="13">
    <source>
        <dbReference type="PROSITE" id="PS50089"/>
    </source>
</evidence>
<keyword evidence="7" id="KW-0862">Zinc</keyword>
<keyword evidence="6 10" id="KW-0863">Zinc-finger</keyword>
<feature type="region of interest" description="Disordered" evidence="11">
    <location>
        <begin position="1"/>
        <end position="34"/>
    </location>
</feature>
<feature type="domain" description="RING-type" evidence="13">
    <location>
        <begin position="409"/>
        <end position="447"/>
    </location>
</feature>
<evidence type="ECO:0000256" key="11">
    <source>
        <dbReference type="SAM" id="MobiDB-lite"/>
    </source>
</evidence>
<evidence type="ECO:0000313" key="14">
    <source>
        <dbReference type="EMBL" id="KAL1271289.1"/>
    </source>
</evidence>
<evidence type="ECO:0000256" key="7">
    <source>
        <dbReference type="ARBA" id="ARBA00022833"/>
    </source>
</evidence>
<dbReference type="SMART" id="SM00184">
    <property type="entry name" value="RING"/>
    <property type="match status" value="1"/>
</dbReference>
<evidence type="ECO:0000256" key="3">
    <source>
        <dbReference type="ARBA" id="ARBA00022679"/>
    </source>
</evidence>
<reference evidence="14 15" key="1">
    <citation type="submission" date="2023-09" db="EMBL/GenBank/DDBJ databases">
        <authorList>
            <person name="Wang M."/>
        </authorList>
    </citation>
    <scope>NUCLEOTIDE SEQUENCE [LARGE SCALE GENOMIC DNA]</scope>
    <source>
        <strain evidence="14">GT-2023</strain>
        <tissue evidence="14">Liver</tissue>
    </source>
</reference>
<dbReference type="SUPFAM" id="SSF57850">
    <property type="entry name" value="RING/U-box"/>
    <property type="match status" value="1"/>
</dbReference>
<keyword evidence="15" id="KW-1185">Reference proteome</keyword>
<dbReference type="EMBL" id="JAYMGO010000007">
    <property type="protein sequence ID" value="KAL1271289.1"/>
    <property type="molecule type" value="Genomic_DNA"/>
</dbReference>
<evidence type="ECO:0000256" key="12">
    <source>
        <dbReference type="SAM" id="Phobius"/>
    </source>
</evidence>
<comment type="subcellular location">
    <subcellularLocation>
        <location evidence="1">Membrane</location>
        <topology evidence="1">Multi-pass membrane protein</topology>
    </subcellularLocation>
</comment>
<keyword evidence="4 12" id="KW-0812">Transmembrane</keyword>
<evidence type="ECO:0000256" key="2">
    <source>
        <dbReference type="ARBA" id="ARBA00004906"/>
    </source>
</evidence>
<evidence type="ECO:0000256" key="8">
    <source>
        <dbReference type="ARBA" id="ARBA00022989"/>
    </source>
</evidence>
<comment type="caution">
    <text evidence="14">The sequence shown here is derived from an EMBL/GenBank/DDBJ whole genome shotgun (WGS) entry which is preliminary data.</text>
</comment>
<evidence type="ECO:0000313" key="15">
    <source>
        <dbReference type="Proteomes" id="UP001558613"/>
    </source>
</evidence>
<dbReference type="Proteomes" id="UP001558613">
    <property type="component" value="Unassembled WGS sequence"/>
</dbReference>
<keyword evidence="8 12" id="KW-1133">Transmembrane helix</keyword>
<feature type="transmembrane region" description="Helical" evidence="12">
    <location>
        <begin position="190"/>
        <end position="207"/>
    </location>
</feature>
<evidence type="ECO:0000256" key="10">
    <source>
        <dbReference type="PROSITE-ProRule" id="PRU00175"/>
    </source>
</evidence>
<dbReference type="Pfam" id="PF13639">
    <property type="entry name" value="zf-RING_2"/>
    <property type="match status" value="1"/>
</dbReference>
<organism evidence="14 15">
    <name type="scientific">Cirrhinus molitorella</name>
    <name type="common">mud carp</name>
    <dbReference type="NCBI Taxonomy" id="172907"/>
    <lineage>
        <taxon>Eukaryota</taxon>
        <taxon>Metazoa</taxon>
        <taxon>Chordata</taxon>
        <taxon>Craniata</taxon>
        <taxon>Vertebrata</taxon>
        <taxon>Euteleostomi</taxon>
        <taxon>Actinopterygii</taxon>
        <taxon>Neopterygii</taxon>
        <taxon>Teleostei</taxon>
        <taxon>Ostariophysi</taxon>
        <taxon>Cypriniformes</taxon>
        <taxon>Cyprinidae</taxon>
        <taxon>Labeoninae</taxon>
        <taxon>Labeonini</taxon>
        <taxon>Cirrhinus</taxon>
    </lineage>
</organism>
<dbReference type="Pfam" id="PF25563">
    <property type="entry name" value="TPR_SYVN1_N"/>
    <property type="match status" value="1"/>
</dbReference>
<name>A0ABR3N2Y9_9TELE</name>
<keyword evidence="9 12" id="KW-0472">Membrane</keyword>
<feature type="transmembrane region" description="Helical" evidence="12">
    <location>
        <begin position="348"/>
        <end position="369"/>
    </location>
</feature>
<gene>
    <name evidence="14" type="ORF">QQF64_030305</name>
</gene>
<accession>A0ABR3N2Y9</accession>
<evidence type="ECO:0000256" key="9">
    <source>
        <dbReference type="ARBA" id="ARBA00023136"/>
    </source>
</evidence>
<evidence type="ECO:0000256" key="4">
    <source>
        <dbReference type="ARBA" id="ARBA00022692"/>
    </source>
</evidence>
<dbReference type="Gene3D" id="3.30.40.10">
    <property type="entry name" value="Zinc/RING finger domain, C3HC4 (zinc finger)"/>
    <property type="match status" value="1"/>
</dbReference>
<dbReference type="PANTHER" id="PTHR15067">
    <property type="entry name" value="E3 UBIQUITIN-PROTEIN LIGASE RNF8"/>
    <property type="match status" value="1"/>
</dbReference>
<evidence type="ECO:0000256" key="1">
    <source>
        <dbReference type="ARBA" id="ARBA00004141"/>
    </source>
</evidence>
<feature type="transmembrane region" description="Helical" evidence="12">
    <location>
        <begin position="283"/>
        <end position="303"/>
    </location>
</feature>
<comment type="pathway">
    <text evidence="2">Protein modification; protein ubiquitination.</text>
</comment>
<evidence type="ECO:0000256" key="6">
    <source>
        <dbReference type="ARBA" id="ARBA00022771"/>
    </source>
</evidence>
<proteinExistence type="predicted"/>
<dbReference type="CDD" id="cd16455">
    <property type="entry name" value="RING-H2_AMFR"/>
    <property type="match status" value="1"/>
</dbReference>
<dbReference type="InterPro" id="IPR013083">
    <property type="entry name" value="Znf_RING/FYVE/PHD"/>
</dbReference>
<dbReference type="InterPro" id="IPR001841">
    <property type="entry name" value="Znf_RING"/>
</dbReference>
<dbReference type="PROSITE" id="PS50089">
    <property type="entry name" value="ZF_RING_2"/>
    <property type="match status" value="1"/>
</dbReference>
<dbReference type="PANTHER" id="PTHR15067:SF5">
    <property type="entry name" value="E3 UBIQUITIN-PROTEIN LIGASE AMFR"/>
    <property type="match status" value="1"/>
</dbReference>
<feature type="transmembrane region" description="Helical" evidence="12">
    <location>
        <begin position="213"/>
        <end position="233"/>
    </location>
</feature>
<sequence length="539" mass="62117">MSKVSPEGQTGRRRWSPLLPRQPHHTQTQQPSPGRHLAPAAFPCPLCVCNQTHSFMATFVWFISLEAFNQKHLAPFQLEPLLLLSRGALGVPLGGGCIYNVYEEEKDPFTQTVLKNKLSQDLPAGRTADDTVNNEELYAVVLWYHDTNSLCIWVFVNTLCCFLLLMAKCVQLVVFGDLRINEKQNLKDKIWNFLFYKFIFLFGVLNVQSERELAMWCLWFSALLFLQLLAQLCKDRFEYLSSSSTTTLGSHMRMLFLLMCLFVSSGGLTVVCGLLGFSHGMHTLSFMAVECLMVTVYMSHAILRYIIHLYDLIVEGSWEAKEACIYYTDFIMEMGILFLNLMHHIHMLLYGNIWFSVADMIILMQLRFLSQEMQRRLRQHKSYLHIYDVLDKRFSMATMEELASYDDRCAICWEKMYTAYKLPCGHLFHKSCLRSWLEQDLSCPTCRMFVNMNGSHTRNEQEGAALSVSLGPAAVPNTNRTPINYHSHLFHFHGSQIANWLPGFSVEFVHSSNMIILLQADDSEVHQDEEMFHQADLPE</sequence>
<protein>
    <recommendedName>
        <fullName evidence="13">RING-type domain-containing protein</fullName>
    </recommendedName>
</protein>
<evidence type="ECO:0000256" key="5">
    <source>
        <dbReference type="ARBA" id="ARBA00022723"/>
    </source>
</evidence>